<dbReference type="EMBL" id="CADILE010000002">
    <property type="protein sequence ID" value="CAB3835938.1"/>
    <property type="molecule type" value="Genomic_DNA"/>
</dbReference>
<evidence type="ECO:0000256" key="1">
    <source>
        <dbReference type="SAM" id="MobiDB-lite"/>
    </source>
</evidence>
<dbReference type="AlphaFoldDB" id="A0A6S7DRY6"/>
<dbReference type="PROSITE" id="PS00018">
    <property type="entry name" value="EF_HAND_1"/>
    <property type="match status" value="1"/>
</dbReference>
<dbReference type="PROSITE" id="PS50222">
    <property type="entry name" value="EF_HAND_2"/>
    <property type="match status" value="1"/>
</dbReference>
<evidence type="ECO:0000259" key="3">
    <source>
        <dbReference type="PROSITE" id="PS50222"/>
    </source>
</evidence>
<dbReference type="InterPro" id="IPR018247">
    <property type="entry name" value="EF_Hand_1_Ca_BS"/>
</dbReference>
<dbReference type="Proteomes" id="UP000494122">
    <property type="component" value="Unassembled WGS sequence"/>
</dbReference>
<dbReference type="Pfam" id="PF13202">
    <property type="entry name" value="EF-hand_5"/>
    <property type="match status" value="1"/>
</dbReference>
<feature type="chain" id="PRO_5028869831" description="EF-hand domain-containing protein" evidence="2">
    <location>
        <begin position="38"/>
        <end position="143"/>
    </location>
</feature>
<evidence type="ECO:0000313" key="5">
    <source>
        <dbReference type="Proteomes" id="UP000494122"/>
    </source>
</evidence>
<accession>A0A6S7DRY6</accession>
<protein>
    <recommendedName>
        <fullName evidence="3">EF-hand domain-containing protein</fullName>
    </recommendedName>
</protein>
<evidence type="ECO:0000313" key="4">
    <source>
        <dbReference type="EMBL" id="CAB3835938.1"/>
    </source>
</evidence>
<evidence type="ECO:0000256" key="2">
    <source>
        <dbReference type="SAM" id="SignalP"/>
    </source>
</evidence>
<dbReference type="GO" id="GO:0005509">
    <property type="term" value="F:calcium ion binding"/>
    <property type="evidence" value="ECO:0007669"/>
    <property type="project" value="InterPro"/>
</dbReference>
<dbReference type="SUPFAM" id="SSF47473">
    <property type="entry name" value="EF-hand"/>
    <property type="match status" value="1"/>
</dbReference>
<reference evidence="4 5" key="1">
    <citation type="submission" date="2020-04" db="EMBL/GenBank/DDBJ databases">
        <authorList>
            <person name="De Canck E."/>
        </authorList>
    </citation>
    <scope>NUCLEOTIDE SEQUENCE [LARGE SCALE GENOMIC DNA]</scope>
    <source>
        <strain evidence="4 5">LMG 3328</strain>
    </source>
</reference>
<feature type="region of interest" description="Disordered" evidence="1">
    <location>
        <begin position="39"/>
        <end position="68"/>
    </location>
</feature>
<dbReference type="Gene3D" id="1.10.238.10">
    <property type="entry name" value="EF-hand"/>
    <property type="match status" value="1"/>
</dbReference>
<feature type="compositionally biased region" description="Low complexity" evidence="1">
    <location>
        <begin position="39"/>
        <end position="56"/>
    </location>
</feature>
<name>A0A6S7DRY6_9BURK</name>
<sequence>MMRAAFMHSGRTMKNVIRMGHLTAALLLACLAGGATAASTPAAPASPAPQAGPAQPDLTGAGNLGPMKEPEYMARMEAAFNKQDINADGYLTRGPLLQEATAEQITAMDTDGDGRISKAEFLAYALKNFNNRPKFEQNHNLKR</sequence>
<feature type="signal peptide" evidence="2">
    <location>
        <begin position="1"/>
        <end position="37"/>
    </location>
</feature>
<organism evidence="4 5">
    <name type="scientific">Achromobacter ruhlandii</name>
    <dbReference type="NCBI Taxonomy" id="72557"/>
    <lineage>
        <taxon>Bacteria</taxon>
        <taxon>Pseudomonadati</taxon>
        <taxon>Pseudomonadota</taxon>
        <taxon>Betaproteobacteria</taxon>
        <taxon>Burkholderiales</taxon>
        <taxon>Alcaligenaceae</taxon>
        <taxon>Achromobacter</taxon>
    </lineage>
</organism>
<keyword evidence="2" id="KW-0732">Signal</keyword>
<dbReference type="InterPro" id="IPR002048">
    <property type="entry name" value="EF_hand_dom"/>
</dbReference>
<feature type="domain" description="EF-hand" evidence="3">
    <location>
        <begin position="96"/>
        <end position="131"/>
    </location>
</feature>
<dbReference type="InterPro" id="IPR011992">
    <property type="entry name" value="EF-hand-dom_pair"/>
</dbReference>
<proteinExistence type="predicted"/>
<gene>
    <name evidence="4" type="ORF">LMG3328_01009</name>
</gene>
<dbReference type="PROSITE" id="PS51257">
    <property type="entry name" value="PROKAR_LIPOPROTEIN"/>
    <property type="match status" value="1"/>
</dbReference>